<keyword evidence="1" id="KW-1133">Transmembrane helix</keyword>
<proteinExistence type="predicted"/>
<evidence type="ECO:0000256" key="1">
    <source>
        <dbReference type="SAM" id="Phobius"/>
    </source>
</evidence>
<keyword evidence="1" id="KW-0812">Transmembrane</keyword>
<organism evidence="2">
    <name type="scientific">Solanum chacoense</name>
    <name type="common">Chaco potato</name>
    <dbReference type="NCBI Taxonomy" id="4108"/>
    <lineage>
        <taxon>Eukaryota</taxon>
        <taxon>Viridiplantae</taxon>
        <taxon>Streptophyta</taxon>
        <taxon>Embryophyta</taxon>
        <taxon>Tracheophyta</taxon>
        <taxon>Spermatophyta</taxon>
        <taxon>Magnoliopsida</taxon>
        <taxon>eudicotyledons</taxon>
        <taxon>Gunneridae</taxon>
        <taxon>Pentapetalae</taxon>
        <taxon>asterids</taxon>
        <taxon>lamiids</taxon>
        <taxon>Solanales</taxon>
        <taxon>Solanaceae</taxon>
        <taxon>Solanoideae</taxon>
        <taxon>Solaneae</taxon>
        <taxon>Solanum</taxon>
    </lineage>
</organism>
<protein>
    <submittedName>
        <fullName evidence="2">Putative ovule protein</fullName>
    </submittedName>
</protein>
<dbReference type="AlphaFoldDB" id="A0A0V0GS33"/>
<accession>A0A0V0GS33</accession>
<evidence type="ECO:0000313" key="2">
    <source>
        <dbReference type="EMBL" id="JAP10862.1"/>
    </source>
</evidence>
<name>A0A0V0GS33_SOLCH</name>
<reference evidence="2" key="1">
    <citation type="submission" date="2015-12" db="EMBL/GenBank/DDBJ databases">
        <title>Gene expression during late stages of embryo sac development: a critical building block for successful pollen-pistil interactions.</title>
        <authorList>
            <person name="Liu Y."/>
            <person name="Joly V."/>
            <person name="Sabar M."/>
            <person name="Matton D.P."/>
        </authorList>
    </citation>
    <scope>NUCLEOTIDE SEQUENCE</scope>
</reference>
<dbReference type="EMBL" id="GEDG01032336">
    <property type="protein sequence ID" value="JAP10862.1"/>
    <property type="molecule type" value="Transcribed_RNA"/>
</dbReference>
<keyword evidence="1" id="KW-0472">Membrane</keyword>
<sequence length="67" mass="7691">MIFLMEYILASGLSCLSIIYKYLLWQIVGSSSRRELSIIICKKQKTTHIFCLVFSMAVCHSKNTLLC</sequence>
<feature type="transmembrane region" description="Helical" evidence="1">
    <location>
        <begin position="6"/>
        <end position="24"/>
    </location>
</feature>